<sequence>MGTRDAVVAALADRLESYDVVVEVGVGERPDVAAALAERGVAVTATDVTEPRRVADGSFPEGVAFVRDDVTDPDPGVYADADVVYALNCPPELQRPLVDVARDVGVDAAFTTLGADPAVVPAAAEALPGVRETLYVASARGGPGP</sequence>
<dbReference type="InterPro" id="IPR005353">
    <property type="entry name" value="UPF0146"/>
</dbReference>
<evidence type="ECO:0000256" key="1">
    <source>
        <dbReference type="ARBA" id="ARBA00006969"/>
    </source>
</evidence>
<dbReference type="HAMAP" id="MF_00341">
    <property type="entry name" value="UPF0146"/>
    <property type="match status" value="1"/>
</dbReference>
<comment type="similarity">
    <text evidence="1 2">Belongs to the UPF0146 family.</text>
</comment>
<dbReference type="EMBL" id="JBHSXN010000001">
    <property type="protein sequence ID" value="MFC6951489.1"/>
    <property type="molecule type" value="Genomic_DNA"/>
</dbReference>
<dbReference type="Pfam" id="PF03686">
    <property type="entry name" value="UPF0146"/>
    <property type="match status" value="1"/>
</dbReference>
<comment type="caution">
    <text evidence="3">The sequence shown here is derived from an EMBL/GenBank/DDBJ whole genome shotgun (WGS) entry which is preliminary data.</text>
</comment>
<gene>
    <name evidence="3" type="ORF">ACFQGB_01315</name>
</gene>
<dbReference type="Gene3D" id="3.40.50.150">
    <property type="entry name" value="Vaccinia Virus protein VP39"/>
    <property type="match status" value="1"/>
</dbReference>
<protein>
    <recommendedName>
        <fullName evidence="2">UPF0146 protein ACFQGB_01315</fullName>
    </recommendedName>
</protein>
<organism evidence="3 4">
    <name type="scientific">Halorubellus litoreus</name>
    <dbReference type="NCBI Taxonomy" id="755308"/>
    <lineage>
        <taxon>Archaea</taxon>
        <taxon>Methanobacteriati</taxon>
        <taxon>Methanobacteriota</taxon>
        <taxon>Stenosarchaea group</taxon>
        <taxon>Halobacteria</taxon>
        <taxon>Halobacteriales</taxon>
        <taxon>Halorubellaceae</taxon>
        <taxon>Halorubellus</taxon>
    </lineage>
</organism>
<reference evidence="3 4" key="1">
    <citation type="journal article" date="2019" name="Int. J. Syst. Evol. Microbiol.">
        <title>The Global Catalogue of Microorganisms (GCM) 10K type strain sequencing project: providing services to taxonomists for standard genome sequencing and annotation.</title>
        <authorList>
            <consortium name="The Broad Institute Genomics Platform"/>
            <consortium name="The Broad Institute Genome Sequencing Center for Infectious Disease"/>
            <person name="Wu L."/>
            <person name="Ma J."/>
        </authorList>
    </citation>
    <scope>NUCLEOTIDE SEQUENCE [LARGE SCALE GENOMIC DNA]</scope>
    <source>
        <strain evidence="3 4">GX26</strain>
    </source>
</reference>
<dbReference type="SUPFAM" id="SSF53335">
    <property type="entry name" value="S-adenosyl-L-methionine-dependent methyltransferases"/>
    <property type="match status" value="1"/>
</dbReference>
<accession>A0ABD5VD73</accession>
<dbReference type="Proteomes" id="UP001596395">
    <property type="component" value="Unassembled WGS sequence"/>
</dbReference>
<dbReference type="AlphaFoldDB" id="A0ABD5VD73"/>
<keyword evidence="4" id="KW-1185">Reference proteome</keyword>
<evidence type="ECO:0000256" key="2">
    <source>
        <dbReference type="HAMAP-Rule" id="MF_00341"/>
    </source>
</evidence>
<dbReference type="RefSeq" id="WP_336348521.1">
    <property type="nucleotide sequence ID" value="NZ_JAZAQL010000001.1"/>
</dbReference>
<name>A0ABD5VD73_9EURY</name>
<evidence type="ECO:0000313" key="3">
    <source>
        <dbReference type="EMBL" id="MFC6951489.1"/>
    </source>
</evidence>
<evidence type="ECO:0000313" key="4">
    <source>
        <dbReference type="Proteomes" id="UP001596395"/>
    </source>
</evidence>
<dbReference type="InterPro" id="IPR029063">
    <property type="entry name" value="SAM-dependent_MTases_sf"/>
</dbReference>
<proteinExistence type="inferred from homology"/>